<dbReference type="Proteomes" id="UP000642468">
    <property type="component" value="Unassembled WGS sequence"/>
</dbReference>
<sequence>MPQLVVHEPARDETEATQFTRLTQLIEGVAPLPDLRDLAPAVRELFPSPDYLVGCGGAHIWLHRQGEAQRLAFIC</sequence>
<proteinExistence type="predicted"/>
<dbReference type="EMBL" id="JACWZZ010000004">
    <property type="protein sequence ID" value="MBD2716740.1"/>
    <property type="molecule type" value="Genomic_DNA"/>
</dbReference>
<gene>
    <name evidence="1" type="ORF">IC231_16955</name>
</gene>
<accession>A0ABR8JMW1</accession>
<keyword evidence="2" id="KW-1185">Reference proteome</keyword>
<protein>
    <submittedName>
        <fullName evidence="1">Uncharacterized protein</fullName>
    </submittedName>
</protein>
<organism evidence="1 2">
    <name type="scientific">Hymenobacter duratus</name>
    <dbReference type="NCBI Taxonomy" id="2771356"/>
    <lineage>
        <taxon>Bacteria</taxon>
        <taxon>Pseudomonadati</taxon>
        <taxon>Bacteroidota</taxon>
        <taxon>Cytophagia</taxon>
        <taxon>Cytophagales</taxon>
        <taxon>Hymenobacteraceae</taxon>
        <taxon>Hymenobacter</taxon>
    </lineage>
</organism>
<evidence type="ECO:0000313" key="2">
    <source>
        <dbReference type="Proteomes" id="UP000642468"/>
    </source>
</evidence>
<name>A0ABR8JMW1_9BACT</name>
<comment type="caution">
    <text evidence="1">The sequence shown here is derived from an EMBL/GenBank/DDBJ whole genome shotgun (WGS) entry which is preliminary data.</text>
</comment>
<evidence type="ECO:0000313" key="1">
    <source>
        <dbReference type="EMBL" id="MBD2716740.1"/>
    </source>
</evidence>
<reference evidence="1 2" key="1">
    <citation type="submission" date="2020-09" db="EMBL/GenBank/DDBJ databases">
        <authorList>
            <person name="Kim M.K."/>
        </authorList>
    </citation>
    <scope>NUCLEOTIDE SEQUENCE [LARGE SCALE GENOMIC DNA]</scope>
    <source>
        <strain evidence="1 2">BT646</strain>
    </source>
</reference>